<proteinExistence type="predicted"/>
<feature type="region of interest" description="Disordered" evidence="1">
    <location>
        <begin position="24"/>
        <end position="64"/>
    </location>
</feature>
<accession>A0A9Q1HM19</accession>
<protein>
    <submittedName>
        <fullName evidence="2">Uncharacterized protein</fullName>
    </submittedName>
</protein>
<organism evidence="2 3">
    <name type="scientific">Holothuria leucospilota</name>
    <name type="common">Black long sea cucumber</name>
    <name type="synonym">Mertensiothuria leucospilota</name>
    <dbReference type="NCBI Taxonomy" id="206669"/>
    <lineage>
        <taxon>Eukaryota</taxon>
        <taxon>Metazoa</taxon>
        <taxon>Echinodermata</taxon>
        <taxon>Eleutherozoa</taxon>
        <taxon>Echinozoa</taxon>
        <taxon>Holothuroidea</taxon>
        <taxon>Aspidochirotacea</taxon>
        <taxon>Aspidochirotida</taxon>
        <taxon>Holothuriidae</taxon>
        <taxon>Holothuria</taxon>
    </lineage>
</organism>
<reference evidence="2" key="1">
    <citation type="submission" date="2021-10" db="EMBL/GenBank/DDBJ databases">
        <title>Tropical sea cucumber genome reveals ecological adaptation and Cuvierian tubules defense mechanism.</title>
        <authorList>
            <person name="Chen T."/>
        </authorList>
    </citation>
    <scope>NUCLEOTIDE SEQUENCE</scope>
    <source>
        <strain evidence="2">Nanhai2018</strain>
        <tissue evidence="2">Muscle</tissue>
    </source>
</reference>
<sequence>MPRFEHIGKAKNKAISCTICDLSPPKLSKFSQRGGGHRPPPPGQRSQEPPDSKQTSGEPCNTSESSCCYAMTFPSSTPRIFNSECRECRLGQRSYLANAEMPKV</sequence>
<keyword evidence="3" id="KW-1185">Reference proteome</keyword>
<evidence type="ECO:0000313" key="2">
    <source>
        <dbReference type="EMBL" id="KAJ8050626.1"/>
    </source>
</evidence>
<dbReference type="EMBL" id="JAIZAY010000001">
    <property type="protein sequence ID" value="KAJ8050626.1"/>
    <property type="molecule type" value="Genomic_DNA"/>
</dbReference>
<comment type="caution">
    <text evidence="2">The sequence shown here is derived from an EMBL/GenBank/DDBJ whole genome shotgun (WGS) entry which is preliminary data.</text>
</comment>
<evidence type="ECO:0000313" key="3">
    <source>
        <dbReference type="Proteomes" id="UP001152320"/>
    </source>
</evidence>
<feature type="compositionally biased region" description="Polar residues" evidence="1">
    <location>
        <begin position="52"/>
        <end position="64"/>
    </location>
</feature>
<evidence type="ECO:0000256" key="1">
    <source>
        <dbReference type="SAM" id="MobiDB-lite"/>
    </source>
</evidence>
<dbReference type="Proteomes" id="UP001152320">
    <property type="component" value="Chromosome 1"/>
</dbReference>
<dbReference type="AlphaFoldDB" id="A0A9Q1HM19"/>
<gene>
    <name evidence="2" type="ORF">HOLleu_03903</name>
</gene>
<name>A0A9Q1HM19_HOLLE</name>